<dbReference type="VEuPathDB" id="FungiDB:ATCC64974_104850"/>
<feature type="domain" description="C2H2-type" evidence="12">
    <location>
        <begin position="321"/>
        <end position="348"/>
    </location>
</feature>
<dbReference type="VEuPathDB" id="FungiDB:M747DRAFT_152858"/>
<dbReference type="EMBL" id="NKJJ02000001">
    <property type="protein sequence ID" value="TPR01882.1"/>
    <property type="molecule type" value="Genomic_DNA"/>
</dbReference>
<dbReference type="SMART" id="SM00355">
    <property type="entry name" value="ZnF_C2H2"/>
    <property type="match status" value="6"/>
</dbReference>
<dbReference type="PANTHER" id="PTHR14003:SF19">
    <property type="entry name" value="YY2 TRANSCRIPTION FACTOR"/>
    <property type="match status" value="1"/>
</dbReference>
<dbReference type="PANTHER" id="PTHR14003">
    <property type="entry name" value="TRANSCRIPTIONAL REPRESSOR PROTEIN YY"/>
    <property type="match status" value="1"/>
</dbReference>
<dbReference type="Proteomes" id="UP000197666">
    <property type="component" value="Unassembled WGS sequence"/>
</dbReference>
<evidence type="ECO:0000256" key="1">
    <source>
        <dbReference type="ARBA" id="ARBA00004123"/>
    </source>
</evidence>
<evidence type="ECO:0000256" key="3">
    <source>
        <dbReference type="ARBA" id="ARBA00022737"/>
    </source>
</evidence>
<evidence type="ECO:0000259" key="12">
    <source>
        <dbReference type="PROSITE" id="PS50157"/>
    </source>
</evidence>
<keyword evidence="2" id="KW-0479">Metal-binding</keyword>
<evidence type="ECO:0000256" key="4">
    <source>
        <dbReference type="ARBA" id="ARBA00022771"/>
    </source>
</evidence>
<proteinExistence type="predicted"/>
<sequence>MASHTKKDDFCLECHWEAFHLDGKEAEDASEAQPVQWNCSDQVHHTPAPPCNGDDDCNVEEDCCDVDDCSITCPSVCDGFVDCGDAAVCSVSHCDEDHCENTDPVCFDEHCFGTGTNIDGEHSLESLLGLGTPLNLDTSDLLSPTTMPQSQVEQPKTMTQPTGMNPAPTQKPTNNWKPCRTHVHRCRTHGHHVHSYSPYSPYSRHSRSSVSSQLSPGETPPPLEGGTSSVLTSPEYVPDTEVFICRWISKADGTQLPCGATFADACGLQEHLVASHMATVDGAKGTGYYCCWEGCHRPDEPFSQKSKLQGHFLTHSNYKNFKCSVCGKMFARQATLERHERSHRGEKPYKCSECGKSFTDSSELKTHSRTHTGEKPFKCTYPGCNFQTGDSSNMSSHRLTHGERRHKCHHAGCTKSFTRHDQLKRHLRTTHKEDISLGTPMPDDFGLAFAEVA</sequence>
<keyword evidence="3" id="KW-0677">Repeat</keyword>
<feature type="domain" description="C2H2-type" evidence="12">
    <location>
        <begin position="406"/>
        <end position="436"/>
    </location>
</feature>
<dbReference type="SUPFAM" id="SSF57667">
    <property type="entry name" value="beta-beta-alpha zinc fingers"/>
    <property type="match status" value="3"/>
</dbReference>
<protein>
    <recommendedName>
        <fullName evidence="9">C2H2 type master regulator of conidiophore development brlA</fullName>
    </recommendedName>
</protein>
<evidence type="ECO:0000256" key="11">
    <source>
        <dbReference type="SAM" id="MobiDB-lite"/>
    </source>
</evidence>
<keyword evidence="7" id="KW-0010">Activator</keyword>
<feature type="compositionally biased region" description="Low complexity" evidence="11">
    <location>
        <begin position="195"/>
        <end position="217"/>
    </location>
</feature>
<dbReference type="AlphaFoldDB" id="A0A505HWD6"/>
<comment type="caution">
    <text evidence="13">The sequence shown here is derived from an EMBL/GenBank/DDBJ whole genome shotgun (WGS) entry which is preliminary data.</text>
</comment>
<dbReference type="GO" id="GO:0048315">
    <property type="term" value="P:conidium formation"/>
    <property type="evidence" value="ECO:0007669"/>
    <property type="project" value="UniProtKB-KW"/>
</dbReference>
<dbReference type="Pfam" id="PF00096">
    <property type="entry name" value="zf-C2H2"/>
    <property type="match status" value="3"/>
</dbReference>
<evidence type="ECO:0000313" key="14">
    <source>
        <dbReference type="Proteomes" id="UP000197666"/>
    </source>
</evidence>
<evidence type="ECO:0000313" key="13">
    <source>
        <dbReference type="EMBL" id="TPR01882.1"/>
    </source>
</evidence>
<keyword evidence="5" id="KW-0862">Zinc</keyword>
<evidence type="ECO:0000256" key="10">
    <source>
        <dbReference type="PROSITE-ProRule" id="PRU00042"/>
    </source>
</evidence>
<evidence type="ECO:0000256" key="6">
    <source>
        <dbReference type="ARBA" id="ARBA00022969"/>
    </source>
</evidence>
<evidence type="ECO:0000256" key="5">
    <source>
        <dbReference type="ARBA" id="ARBA00022833"/>
    </source>
</evidence>
<evidence type="ECO:0000256" key="7">
    <source>
        <dbReference type="ARBA" id="ARBA00023159"/>
    </source>
</evidence>
<organism evidence="13 14">
    <name type="scientific">Aspergillus niger</name>
    <dbReference type="NCBI Taxonomy" id="5061"/>
    <lineage>
        <taxon>Eukaryota</taxon>
        <taxon>Fungi</taxon>
        <taxon>Dikarya</taxon>
        <taxon>Ascomycota</taxon>
        <taxon>Pezizomycotina</taxon>
        <taxon>Eurotiomycetes</taxon>
        <taxon>Eurotiomycetidae</taxon>
        <taxon>Eurotiales</taxon>
        <taxon>Aspergillaceae</taxon>
        <taxon>Aspergillus</taxon>
        <taxon>Aspergillus subgen. Circumdati</taxon>
    </lineage>
</organism>
<feature type="domain" description="C2H2-type" evidence="12">
    <location>
        <begin position="349"/>
        <end position="376"/>
    </location>
</feature>
<dbReference type="InterPro" id="IPR013087">
    <property type="entry name" value="Znf_C2H2_type"/>
</dbReference>
<dbReference type="GO" id="GO:0000978">
    <property type="term" value="F:RNA polymerase II cis-regulatory region sequence-specific DNA binding"/>
    <property type="evidence" value="ECO:0007669"/>
    <property type="project" value="TreeGrafter"/>
</dbReference>
<dbReference type="GO" id="GO:0008270">
    <property type="term" value="F:zinc ion binding"/>
    <property type="evidence" value="ECO:0007669"/>
    <property type="project" value="UniProtKB-KW"/>
</dbReference>
<name>A0A505HWD6_ASPNG</name>
<dbReference type="GO" id="GO:0000785">
    <property type="term" value="C:chromatin"/>
    <property type="evidence" value="ECO:0007669"/>
    <property type="project" value="TreeGrafter"/>
</dbReference>
<dbReference type="InterPro" id="IPR036236">
    <property type="entry name" value="Znf_C2H2_sf"/>
</dbReference>
<evidence type="ECO:0000256" key="9">
    <source>
        <dbReference type="ARBA" id="ARBA00044085"/>
    </source>
</evidence>
<gene>
    <name evidence="13" type="ORF">CAN33_0041525</name>
</gene>
<dbReference type="GO" id="GO:0005667">
    <property type="term" value="C:transcription regulator complex"/>
    <property type="evidence" value="ECO:0007669"/>
    <property type="project" value="TreeGrafter"/>
</dbReference>
<dbReference type="GO" id="GO:0030435">
    <property type="term" value="P:sporulation resulting in formation of a cellular spore"/>
    <property type="evidence" value="ECO:0007669"/>
    <property type="project" value="UniProtKB-KW"/>
</dbReference>
<accession>A0A505HWD6</accession>
<dbReference type="Gene3D" id="3.30.160.60">
    <property type="entry name" value="Classic Zinc Finger"/>
    <property type="match status" value="5"/>
</dbReference>
<dbReference type="GO" id="GO:0005634">
    <property type="term" value="C:nucleus"/>
    <property type="evidence" value="ECO:0007669"/>
    <property type="project" value="UniProtKB-SubCell"/>
</dbReference>
<comment type="subcellular location">
    <subcellularLocation>
        <location evidence="1">Nucleus</location>
    </subcellularLocation>
</comment>
<evidence type="ECO:0000256" key="2">
    <source>
        <dbReference type="ARBA" id="ARBA00022723"/>
    </source>
</evidence>
<dbReference type="VEuPathDB" id="FungiDB:ASPNIDRAFT2_177220"/>
<evidence type="ECO:0000256" key="8">
    <source>
        <dbReference type="ARBA" id="ARBA00023321"/>
    </source>
</evidence>
<feature type="region of interest" description="Disordered" evidence="11">
    <location>
        <begin position="142"/>
        <end position="174"/>
    </location>
</feature>
<dbReference type="FunFam" id="3.30.160.60:FF:001681">
    <property type="entry name" value="C2H2 transcription factor, putative"/>
    <property type="match status" value="1"/>
</dbReference>
<dbReference type="PROSITE" id="PS00028">
    <property type="entry name" value="ZINC_FINGER_C2H2_1"/>
    <property type="match status" value="3"/>
</dbReference>
<reference evidence="14" key="1">
    <citation type="submission" date="2018-10" db="EMBL/GenBank/DDBJ databases">
        <title>FDA dAtabase for Regulatory Grade micrObial Sequences (FDA-ARGOS): Supporting development and validation of Infectious Disease Dx tests.</title>
        <authorList>
            <person name="Kerrigan L."/>
            <person name="Tallon L."/>
            <person name="Sadzewicz L."/>
            <person name="Sengamalay N."/>
            <person name="Ott S."/>
            <person name="Godinez A."/>
            <person name="Nagaraj S."/>
            <person name="Vavikolanu K."/>
            <person name="Nadendla S."/>
            <person name="George J."/>
            <person name="Sichtig H."/>
        </authorList>
    </citation>
    <scope>NUCLEOTIDE SEQUENCE [LARGE SCALE GENOMIC DNA]</scope>
    <source>
        <strain evidence="14">FDAARGOS_311</strain>
    </source>
</reference>
<dbReference type="PROSITE" id="PS50157">
    <property type="entry name" value="ZINC_FINGER_C2H2_2"/>
    <property type="match status" value="3"/>
</dbReference>
<feature type="region of interest" description="Disordered" evidence="11">
    <location>
        <begin position="191"/>
        <end position="233"/>
    </location>
</feature>
<keyword evidence="8" id="KW-0183">Conidiation</keyword>
<dbReference type="GO" id="GO:0000981">
    <property type="term" value="F:DNA-binding transcription factor activity, RNA polymerase II-specific"/>
    <property type="evidence" value="ECO:0007669"/>
    <property type="project" value="TreeGrafter"/>
</dbReference>
<dbReference type="FunFam" id="3.30.160.60:FF:000432">
    <property type="entry name" value="zinc finger protein Gfi-1b isoform X1"/>
    <property type="match status" value="1"/>
</dbReference>
<dbReference type="VEuPathDB" id="FungiDB:An08g01860"/>
<keyword evidence="4 10" id="KW-0863">Zinc-finger</keyword>
<dbReference type="FunFam" id="3.30.160.60:FF:001704">
    <property type="entry name" value="C2H2 transcription factor, putative"/>
    <property type="match status" value="1"/>
</dbReference>
<keyword evidence="6" id="KW-0749">Sporulation</keyword>